<feature type="domain" description="Amidohydrolase-related" evidence="2">
    <location>
        <begin position="3"/>
        <end position="275"/>
    </location>
</feature>
<dbReference type="OrthoDB" id="5450317at2"/>
<dbReference type="InterPro" id="IPR006680">
    <property type="entry name" value="Amidohydro-rel"/>
</dbReference>
<organism evidence="3 4">
    <name type="scientific">Paenibacillus sacheonensis</name>
    <dbReference type="NCBI Taxonomy" id="742054"/>
    <lineage>
        <taxon>Bacteria</taxon>
        <taxon>Bacillati</taxon>
        <taxon>Bacillota</taxon>
        <taxon>Bacilli</taxon>
        <taxon>Bacillales</taxon>
        <taxon>Paenibacillaceae</taxon>
        <taxon>Paenibacillus</taxon>
    </lineage>
</organism>
<evidence type="ECO:0000256" key="1">
    <source>
        <dbReference type="ARBA" id="ARBA00038310"/>
    </source>
</evidence>
<accession>A0A7X4YJD7</accession>
<dbReference type="Pfam" id="PF04909">
    <property type="entry name" value="Amidohydro_2"/>
    <property type="match status" value="1"/>
</dbReference>
<evidence type="ECO:0000313" key="3">
    <source>
        <dbReference type="EMBL" id="NBC67460.1"/>
    </source>
</evidence>
<keyword evidence="4" id="KW-1185">Reference proteome</keyword>
<name>A0A7X4YJD7_9BACL</name>
<dbReference type="SUPFAM" id="SSF51556">
    <property type="entry name" value="Metallo-dependent hydrolases"/>
    <property type="match status" value="1"/>
</dbReference>
<dbReference type="InterPro" id="IPR052350">
    <property type="entry name" value="Metallo-dep_Lactonases"/>
</dbReference>
<comment type="caution">
    <text evidence="3">The sequence shown here is derived from an EMBL/GenBank/DDBJ whole genome shotgun (WGS) entry which is preliminary data.</text>
</comment>
<evidence type="ECO:0000313" key="4">
    <source>
        <dbReference type="Proteomes" id="UP000558113"/>
    </source>
</evidence>
<dbReference type="EMBL" id="JAAAMU010000001">
    <property type="protein sequence ID" value="NBC67460.1"/>
    <property type="molecule type" value="Genomic_DNA"/>
</dbReference>
<evidence type="ECO:0000259" key="2">
    <source>
        <dbReference type="Pfam" id="PF04909"/>
    </source>
</evidence>
<gene>
    <name evidence="3" type="ORF">GT003_00440</name>
</gene>
<dbReference type="Gene3D" id="3.20.20.140">
    <property type="entry name" value="Metal-dependent hydrolases"/>
    <property type="match status" value="1"/>
</dbReference>
<dbReference type="Proteomes" id="UP000558113">
    <property type="component" value="Unassembled WGS sequence"/>
</dbReference>
<dbReference type="PANTHER" id="PTHR43569">
    <property type="entry name" value="AMIDOHYDROLASE"/>
    <property type="match status" value="1"/>
</dbReference>
<sequence>MRIDAHQHYWSIARTDYGWLTPETGVLYRDYQPDELKPLLEEHGLDASIVVQAAPTTEETEYMLSLADREPAIAGVVGWLDFEGDSFDRDYRRFRANPKFVGVRPMIQDLPSEWLLRERVVERFRLLAAERFPVDLQANPRHLPFIADLLQQVPDLQAVIDHLAKPMMDRGELEPWASQMSAIANYPGVMCKLSGMVPDKHDPAWSEAVIRPFAAHAIRVFGPKRVMFGSDWPVCLNAATYAQVRELASSLLGEGLTEEAKQDVYGGNAARFYRLG</sequence>
<dbReference type="PANTHER" id="PTHR43569:SF2">
    <property type="entry name" value="AMIDOHYDROLASE-RELATED DOMAIN-CONTAINING PROTEIN"/>
    <property type="match status" value="1"/>
</dbReference>
<dbReference type="GO" id="GO:0016787">
    <property type="term" value="F:hydrolase activity"/>
    <property type="evidence" value="ECO:0007669"/>
    <property type="project" value="UniProtKB-KW"/>
</dbReference>
<comment type="similarity">
    <text evidence="1">Belongs to the metallo-dependent hydrolases superfamily.</text>
</comment>
<protein>
    <submittedName>
        <fullName evidence="3">Amidohydrolase family protein</fullName>
    </submittedName>
</protein>
<dbReference type="RefSeq" id="WP_161693273.1">
    <property type="nucleotide sequence ID" value="NZ_JAAAMU010000001.1"/>
</dbReference>
<proteinExistence type="inferred from homology"/>
<keyword evidence="3" id="KW-0378">Hydrolase</keyword>
<dbReference type="InterPro" id="IPR032466">
    <property type="entry name" value="Metal_Hydrolase"/>
</dbReference>
<reference evidence="3 4" key="1">
    <citation type="submission" date="2020-01" db="EMBL/GenBank/DDBJ databases">
        <title>Paenibacillus soybeanensis sp. nov. isolated from the nodules of soybean (Glycine max(L.) Merr).</title>
        <authorList>
            <person name="Wang H."/>
        </authorList>
    </citation>
    <scope>NUCLEOTIDE SEQUENCE [LARGE SCALE GENOMIC DNA]</scope>
    <source>
        <strain evidence="3 4">DSM 23054</strain>
    </source>
</reference>
<dbReference type="AlphaFoldDB" id="A0A7X4YJD7"/>